<organism evidence="2 3">
    <name type="scientific">Candida maltosa (strain Xu316)</name>
    <name type="common">Yeast</name>
    <dbReference type="NCBI Taxonomy" id="1245528"/>
    <lineage>
        <taxon>Eukaryota</taxon>
        <taxon>Fungi</taxon>
        <taxon>Dikarya</taxon>
        <taxon>Ascomycota</taxon>
        <taxon>Saccharomycotina</taxon>
        <taxon>Pichiomycetes</taxon>
        <taxon>Debaryomycetaceae</taxon>
        <taxon>Candida/Lodderomyces clade</taxon>
        <taxon>Candida</taxon>
    </lineage>
</organism>
<evidence type="ECO:0000313" key="2">
    <source>
        <dbReference type="EMBL" id="EMG47136.1"/>
    </source>
</evidence>
<keyword evidence="1" id="KW-0472">Membrane</keyword>
<protein>
    <submittedName>
        <fullName evidence="2">Inorganic phosphate transporter, putative</fullName>
    </submittedName>
</protein>
<dbReference type="Proteomes" id="UP000011777">
    <property type="component" value="Unassembled WGS sequence"/>
</dbReference>
<accession>M3ILA5</accession>
<evidence type="ECO:0000256" key="1">
    <source>
        <dbReference type="SAM" id="Phobius"/>
    </source>
</evidence>
<dbReference type="OrthoDB" id="4082764at2759"/>
<evidence type="ECO:0000313" key="3">
    <source>
        <dbReference type="Proteomes" id="UP000011777"/>
    </source>
</evidence>
<dbReference type="EMBL" id="AOGT01001713">
    <property type="protein sequence ID" value="EMG47136.1"/>
    <property type="molecule type" value="Genomic_DNA"/>
</dbReference>
<dbReference type="OMA" id="ELWGVQF"/>
<dbReference type="Pfam" id="PF11124">
    <property type="entry name" value="Pho86"/>
    <property type="match status" value="1"/>
</dbReference>
<dbReference type="AlphaFoldDB" id="M3ILA5"/>
<sequence>MPVEQKDLDLNKPLDVNIPPTLGKTSLTPELSKAAIVLHGDHYKQLQAKLTKYVLWHPYAVILYTLSIPLVIGYGIWEYMIVCDSLIEFYFLIMRNKKDFIFAIFSSFPILASIFGCFGFLAYVVGEDMGIITSKFYAQKYCDSIFGFDIKAFSQNENNKDKKLAKLGKNTELIIYRESPIAIGTLVVDEEQSTTSKFVVKITGIHVRKVFQKVDFDVVLIEWAILRARELYQEYLTSQNVKTPPENSFILVSMDAYSFDGAFEKTLLNNGFKLLDVSYELNPFSPSGSNLMKRVFKLLNVSRDTFGIMLTVGEEDIELLNKNPLTKGENKARKRA</sequence>
<keyword evidence="1" id="KW-0812">Transmembrane</keyword>
<reference evidence="2 3" key="1">
    <citation type="submission" date="2013-02" db="EMBL/GenBank/DDBJ databases">
        <title>Genome sequence of Candida maltosa Xu316, a potential industrial strain for xylitol and ethanol production.</title>
        <authorList>
            <person name="Yu J."/>
            <person name="Wang Q."/>
            <person name="Geng X."/>
            <person name="Bao W."/>
            <person name="He P."/>
            <person name="Cai J."/>
        </authorList>
    </citation>
    <scope>NUCLEOTIDE SEQUENCE [LARGE SCALE GENOMIC DNA]</scope>
    <source>
        <strain evidence="3">Xu316</strain>
    </source>
</reference>
<name>M3ILA5_CANMX</name>
<feature type="transmembrane region" description="Helical" evidence="1">
    <location>
        <begin position="100"/>
        <end position="125"/>
    </location>
</feature>
<keyword evidence="3" id="KW-1185">Reference proteome</keyword>
<dbReference type="InterPro" id="IPR024297">
    <property type="entry name" value="Pho86"/>
</dbReference>
<dbReference type="eggNOG" id="ENOG502QSU5">
    <property type="taxonomic scope" value="Eukaryota"/>
</dbReference>
<comment type="caution">
    <text evidence="2">The sequence shown here is derived from an EMBL/GenBank/DDBJ whole genome shotgun (WGS) entry which is preliminary data.</text>
</comment>
<proteinExistence type="predicted"/>
<gene>
    <name evidence="2" type="ORF">G210_2583</name>
</gene>
<feature type="transmembrane region" description="Helical" evidence="1">
    <location>
        <begin position="53"/>
        <end position="70"/>
    </location>
</feature>
<dbReference type="HOGENOM" id="CLU_076919_0_0_1"/>
<keyword evidence="1" id="KW-1133">Transmembrane helix</keyword>
<dbReference type="STRING" id="1245528.M3ILA5"/>